<keyword evidence="2" id="KW-0238">DNA-binding</keyword>
<evidence type="ECO:0000313" key="5">
    <source>
        <dbReference type="EMBL" id="GAA4923659.1"/>
    </source>
</evidence>
<dbReference type="PANTHER" id="PTHR43280">
    <property type="entry name" value="ARAC-FAMILY TRANSCRIPTIONAL REGULATOR"/>
    <property type="match status" value="1"/>
</dbReference>
<keyword evidence="1" id="KW-0805">Transcription regulation</keyword>
<gene>
    <name evidence="5" type="ORF">GCM10023313_29920</name>
</gene>
<dbReference type="Gene3D" id="1.10.10.60">
    <property type="entry name" value="Homeodomain-like"/>
    <property type="match status" value="1"/>
</dbReference>
<dbReference type="InterPro" id="IPR037923">
    <property type="entry name" value="HTH-like"/>
</dbReference>
<evidence type="ECO:0000256" key="3">
    <source>
        <dbReference type="ARBA" id="ARBA00023163"/>
    </source>
</evidence>
<dbReference type="InterPro" id="IPR018060">
    <property type="entry name" value="HTH_AraC"/>
</dbReference>
<dbReference type="PANTHER" id="PTHR43280:SF32">
    <property type="entry name" value="TRANSCRIPTIONAL REGULATORY PROTEIN"/>
    <property type="match status" value="1"/>
</dbReference>
<dbReference type="RefSeq" id="WP_345332048.1">
    <property type="nucleotide sequence ID" value="NZ_BAABJI010000002.1"/>
</dbReference>
<dbReference type="SUPFAM" id="SSF46689">
    <property type="entry name" value="Homeodomain-like"/>
    <property type="match status" value="1"/>
</dbReference>
<dbReference type="SUPFAM" id="SSF51215">
    <property type="entry name" value="Regulatory protein AraC"/>
    <property type="match status" value="1"/>
</dbReference>
<dbReference type="Proteomes" id="UP001501436">
    <property type="component" value="Unassembled WGS sequence"/>
</dbReference>
<evidence type="ECO:0000256" key="1">
    <source>
        <dbReference type="ARBA" id="ARBA00023015"/>
    </source>
</evidence>
<name>A0ABP9G0Z3_9SPHI</name>
<dbReference type="SMART" id="SM00342">
    <property type="entry name" value="HTH_ARAC"/>
    <property type="match status" value="1"/>
</dbReference>
<dbReference type="InterPro" id="IPR009057">
    <property type="entry name" value="Homeodomain-like_sf"/>
</dbReference>
<proteinExistence type="predicted"/>
<keyword evidence="6" id="KW-1185">Reference proteome</keyword>
<evidence type="ECO:0000256" key="2">
    <source>
        <dbReference type="ARBA" id="ARBA00023125"/>
    </source>
</evidence>
<dbReference type="Pfam" id="PF12833">
    <property type="entry name" value="HTH_18"/>
    <property type="match status" value="1"/>
</dbReference>
<organism evidence="5 6">
    <name type="scientific">Mucilaginibacter defluvii</name>
    <dbReference type="NCBI Taxonomy" id="1196019"/>
    <lineage>
        <taxon>Bacteria</taxon>
        <taxon>Pseudomonadati</taxon>
        <taxon>Bacteroidota</taxon>
        <taxon>Sphingobacteriia</taxon>
        <taxon>Sphingobacteriales</taxon>
        <taxon>Sphingobacteriaceae</taxon>
        <taxon>Mucilaginibacter</taxon>
    </lineage>
</organism>
<dbReference type="Pfam" id="PF02311">
    <property type="entry name" value="AraC_binding"/>
    <property type="match status" value="1"/>
</dbReference>
<reference evidence="6" key="1">
    <citation type="journal article" date="2019" name="Int. J. Syst. Evol. Microbiol.">
        <title>The Global Catalogue of Microorganisms (GCM) 10K type strain sequencing project: providing services to taxonomists for standard genome sequencing and annotation.</title>
        <authorList>
            <consortium name="The Broad Institute Genomics Platform"/>
            <consortium name="The Broad Institute Genome Sequencing Center for Infectious Disease"/>
            <person name="Wu L."/>
            <person name="Ma J."/>
        </authorList>
    </citation>
    <scope>NUCLEOTIDE SEQUENCE [LARGE SCALE GENOMIC DNA]</scope>
    <source>
        <strain evidence="6">JCM 18283</strain>
    </source>
</reference>
<comment type="caution">
    <text evidence="5">The sequence shown here is derived from an EMBL/GenBank/DDBJ whole genome shotgun (WGS) entry which is preliminary data.</text>
</comment>
<evidence type="ECO:0000259" key="4">
    <source>
        <dbReference type="PROSITE" id="PS01124"/>
    </source>
</evidence>
<accession>A0ABP9G0Z3</accession>
<sequence>MKQSYLTDHFVDTRLPESAQAIIASGSNQAVNAKGHLDELMTIHHHTNENAQHHYHDTHYHLLLGKQGYTEIIAGNLIHNFNAGSMFLLLPGQIPDYQNSSNGLQLTILSFHKKLLSSSLIKQAGILEIITPGERVTPFCELSADRLRVMRELFDKLEKELYGTRIFHEQMAYLTFIELMLQGYRVCTEPTVISHANNRAVQLTQQFLELADEHYLTKRTVQEYADELAVSAKYLSEVVKSETGLAPLHHIHQRLFNEARHWLISANLSIKEVADKLRFDTPSHFSRFFKQYTGHNPTSYQLIHAVAI</sequence>
<dbReference type="EMBL" id="BAABJI010000002">
    <property type="protein sequence ID" value="GAA4923659.1"/>
    <property type="molecule type" value="Genomic_DNA"/>
</dbReference>
<feature type="domain" description="HTH araC/xylS-type" evidence="4">
    <location>
        <begin position="205"/>
        <end position="303"/>
    </location>
</feature>
<protein>
    <recommendedName>
        <fullName evidence="4">HTH araC/xylS-type domain-containing protein</fullName>
    </recommendedName>
</protein>
<keyword evidence="3" id="KW-0804">Transcription</keyword>
<dbReference type="PROSITE" id="PS01124">
    <property type="entry name" value="HTH_ARAC_FAMILY_2"/>
    <property type="match status" value="1"/>
</dbReference>
<dbReference type="InterPro" id="IPR003313">
    <property type="entry name" value="AraC-bd"/>
</dbReference>
<evidence type="ECO:0000313" key="6">
    <source>
        <dbReference type="Proteomes" id="UP001501436"/>
    </source>
</evidence>